<reference evidence="1 2" key="1">
    <citation type="submission" date="2019-09" db="EMBL/GenBank/DDBJ databases">
        <authorList>
            <person name="Depoorter E."/>
        </authorList>
    </citation>
    <scope>NUCLEOTIDE SEQUENCE [LARGE SCALE GENOMIC DNA]</scope>
    <source>
        <strain evidence="1">LMG 24065</strain>
    </source>
</reference>
<proteinExistence type="predicted"/>
<dbReference type="EMBL" id="CABVPN010000004">
    <property type="protein sequence ID" value="VWB28966.1"/>
    <property type="molecule type" value="Genomic_DNA"/>
</dbReference>
<keyword evidence="2" id="KW-1185">Reference proteome</keyword>
<dbReference type="AlphaFoldDB" id="A0A6P2IGY4"/>
<organism evidence="1 2">
    <name type="scientific">Burkholderia diffusa</name>
    <dbReference type="NCBI Taxonomy" id="488732"/>
    <lineage>
        <taxon>Bacteria</taxon>
        <taxon>Pseudomonadati</taxon>
        <taxon>Pseudomonadota</taxon>
        <taxon>Betaproteobacteria</taxon>
        <taxon>Burkholderiales</taxon>
        <taxon>Burkholderiaceae</taxon>
        <taxon>Burkholderia</taxon>
        <taxon>Burkholderia cepacia complex</taxon>
    </lineage>
</organism>
<evidence type="ECO:0008006" key="3">
    <source>
        <dbReference type="Google" id="ProtNLM"/>
    </source>
</evidence>
<dbReference type="GeneID" id="93026306"/>
<name>A0A6P2IGY4_9BURK</name>
<sequence>MQLQHGVSPSRRITGTDGILETTFVNSPPQAGPPEIHLRRGVPSATPRETIVLPGDSGLLAETERFVRAVRPGREPWNGSTEAESVDTIATLEAIARSIRSGTREPGNPGTRLAGFTSVQALQAANQLLALLAATGGGF</sequence>
<accession>A0A6P2IGY4</accession>
<gene>
    <name evidence="1" type="ORF">BDI24065_01230</name>
</gene>
<evidence type="ECO:0000313" key="2">
    <source>
        <dbReference type="Proteomes" id="UP000494125"/>
    </source>
</evidence>
<dbReference type="Gene3D" id="3.30.360.10">
    <property type="entry name" value="Dihydrodipicolinate Reductase, domain 2"/>
    <property type="match status" value="1"/>
</dbReference>
<protein>
    <recommendedName>
        <fullName evidence="3">Gfo/Idh/MocA-like oxidoreductase C-terminal domain-containing protein</fullName>
    </recommendedName>
</protein>
<dbReference type="Proteomes" id="UP000494125">
    <property type="component" value="Unassembled WGS sequence"/>
</dbReference>
<dbReference type="RefSeq" id="WP_151049779.1">
    <property type="nucleotide sequence ID" value="NZ_CABVPN010000004.1"/>
</dbReference>
<evidence type="ECO:0000313" key="1">
    <source>
        <dbReference type="EMBL" id="VWB28966.1"/>
    </source>
</evidence>